<protein>
    <recommendedName>
        <fullName evidence="5">Fimbrial protein</fullName>
    </recommendedName>
</protein>
<organism evidence="3 4">
    <name type="scientific">Geobacillus stearothermophilus</name>
    <name type="common">Bacillus stearothermophilus</name>
    <dbReference type="NCBI Taxonomy" id="1422"/>
    <lineage>
        <taxon>Bacteria</taxon>
        <taxon>Bacillati</taxon>
        <taxon>Bacillota</taxon>
        <taxon>Bacilli</taxon>
        <taxon>Bacillales</taxon>
        <taxon>Anoxybacillaceae</taxon>
        <taxon>Geobacillus</taxon>
    </lineage>
</organism>
<dbReference type="AlphaFoldDB" id="A0A087LD52"/>
<name>A0A087LD52_GEOSE</name>
<keyword evidence="2" id="KW-0472">Membrane</keyword>
<dbReference type="RefSeq" id="WP_011232099.1">
    <property type="nucleotide sequence ID" value="NZ_JARMSO010000160.1"/>
</dbReference>
<accession>A0A087LD52</accession>
<comment type="caution">
    <text evidence="3">The sequence shown here is derived from an EMBL/GenBank/DDBJ whole genome shotgun (WGS) entry which is preliminary data.</text>
</comment>
<evidence type="ECO:0000313" key="4">
    <source>
        <dbReference type="Proteomes" id="UP000075517"/>
    </source>
</evidence>
<evidence type="ECO:0000256" key="1">
    <source>
        <dbReference type="SAM" id="Coils"/>
    </source>
</evidence>
<evidence type="ECO:0008006" key="5">
    <source>
        <dbReference type="Google" id="ProtNLM"/>
    </source>
</evidence>
<gene>
    <name evidence="3" type="ORF">B4114_2111</name>
</gene>
<evidence type="ECO:0000256" key="2">
    <source>
        <dbReference type="SAM" id="Phobius"/>
    </source>
</evidence>
<keyword evidence="2" id="KW-1133">Transmembrane helix</keyword>
<keyword evidence="2" id="KW-0812">Transmembrane</keyword>
<evidence type="ECO:0000313" key="3">
    <source>
        <dbReference type="EMBL" id="KYD33565.1"/>
    </source>
</evidence>
<proteinExistence type="predicted"/>
<keyword evidence="1" id="KW-0175">Coiled coil</keyword>
<reference evidence="3 4" key="1">
    <citation type="submission" date="2016-01" db="EMBL/GenBank/DDBJ databases">
        <title>Draft Genome Sequences of Seven Thermophilic Sporeformers Isolated from Foods.</title>
        <authorList>
            <person name="Berendsen E.M."/>
            <person name="Wells-Bennik M.H."/>
            <person name="Krawcyk A.O."/>
            <person name="De Jong A."/>
            <person name="Holsappel S."/>
            <person name="Eijlander R.T."/>
            <person name="Kuipers O.P."/>
        </authorList>
    </citation>
    <scope>NUCLEOTIDE SEQUENCE [LARGE SCALE GENOMIC DNA]</scope>
    <source>
        <strain evidence="3 4">B4114</strain>
    </source>
</reference>
<dbReference type="Proteomes" id="UP000075517">
    <property type="component" value="Unassembled WGS sequence"/>
</dbReference>
<feature type="transmembrane region" description="Helical" evidence="2">
    <location>
        <begin position="20"/>
        <end position="39"/>
    </location>
</feature>
<dbReference type="EMBL" id="LQYY01000090">
    <property type="protein sequence ID" value="KYD33565.1"/>
    <property type="molecule type" value="Genomic_DNA"/>
</dbReference>
<sequence>MIAEINLLPKKETRQPIRLVLLFGAALLLLAGSVLYWLIDRADHRQAMLEAELKKVRAEQDVLAAKMKNIDEQKEQEELAKAVKWAERYPLKSVPLLRALTKQLPERGFMMNVTYSDQTKMTMVVQFDAPEEAAYYLDRLEKVRMVKNVKLVNVAANSETSGEPEDHQVVPRYMAQYELELQQADGEGKKS</sequence>
<feature type="coiled-coil region" evidence="1">
    <location>
        <begin position="39"/>
        <end position="76"/>
    </location>
</feature>
<dbReference type="PATRIC" id="fig|1422.12.peg.2321"/>